<dbReference type="Pfam" id="PF00684">
    <property type="entry name" value="DnaJ_CXXCXGXG"/>
    <property type="match status" value="1"/>
</dbReference>
<dbReference type="PRINTS" id="PR00625">
    <property type="entry name" value="JDOMAIN"/>
</dbReference>
<keyword evidence="5 9" id="KW-0863">Zinc-finger</keyword>
<keyword evidence="1 9" id="KW-0963">Cytoplasm</keyword>
<dbReference type="Pfam" id="PF00226">
    <property type="entry name" value="DnaJ"/>
    <property type="match status" value="1"/>
</dbReference>
<dbReference type="InterPro" id="IPR012724">
    <property type="entry name" value="DnaJ"/>
</dbReference>
<evidence type="ECO:0000256" key="3">
    <source>
        <dbReference type="ARBA" id="ARBA00022723"/>
    </source>
</evidence>
<evidence type="ECO:0000259" key="11">
    <source>
        <dbReference type="PROSITE" id="PS50076"/>
    </source>
</evidence>
<feature type="repeat" description="CXXCXGXG motif" evidence="9">
    <location>
        <begin position="207"/>
        <end position="214"/>
    </location>
</feature>
<keyword evidence="2 9" id="KW-0235">DNA replication</keyword>
<comment type="similarity">
    <text evidence="9">Belongs to the DnaJ family.</text>
</comment>
<dbReference type="InterPro" id="IPR001623">
    <property type="entry name" value="DnaJ_domain"/>
</dbReference>
<dbReference type="CDD" id="cd10747">
    <property type="entry name" value="DnaJ_C"/>
    <property type="match status" value="1"/>
</dbReference>
<organism evidence="13 14">
    <name type="scientific">Eubacterium multiforme</name>
    <dbReference type="NCBI Taxonomy" id="83339"/>
    <lineage>
        <taxon>Bacteria</taxon>
        <taxon>Bacillati</taxon>
        <taxon>Bacillota</taxon>
        <taxon>Clostridia</taxon>
        <taxon>Eubacteriales</taxon>
        <taxon>Eubacteriaceae</taxon>
        <taxon>Eubacterium</taxon>
    </lineage>
</organism>
<evidence type="ECO:0000313" key="14">
    <source>
        <dbReference type="Proteomes" id="UP001228504"/>
    </source>
</evidence>
<comment type="function">
    <text evidence="9">Participates actively in the response to hyperosmotic and heat shock by preventing the aggregation of stress-denatured proteins and by disaggregating proteins, also in an autonomous, DnaK-independent fashion. Unfolded proteins bind initially to DnaJ; upon interaction with the DnaJ-bound protein, DnaK hydrolyzes its bound ATP, resulting in the formation of a stable complex. GrpE releases ADP from DnaK; ATP binding to DnaK triggers the release of the substrate protein, thus completing the reaction cycle. Several rounds of ATP-dependent interactions between DnaJ, DnaK and GrpE are required for fully efficient folding. Also involved, together with DnaK and GrpE, in the DNA replication of plasmids through activation of initiation proteins.</text>
</comment>
<feature type="repeat" description="CXXCXGXG motif" evidence="9">
    <location>
        <begin position="150"/>
        <end position="157"/>
    </location>
</feature>
<protein>
    <recommendedName>
        <fullName evidence="9">Chaperone protein DnaJ</fullName>
    </recommendedName>
</protein>
<dbReference type="EMBL" id="JAUSUF010000004">
    <property type="protein sequence ID" value="MDQ0149756.1"/>
    <property type="molecule type" value="Genomic_DNA"/>
</dbReference>
<gene>
    <name evidence="9" type="primary">dnaJ</name>
    <name evidence="13" type="ORF">J2S18_001687</name>
</gene>
<comment type="subcellular location">
    <subcellularLocation>
        <location evidence="9">Cytoplasm</location>
    </subcellularLocation>
</comment>
<dbReference type="Gene3D" id="2.60.260.20">
    <property type="entry name" value="Urease metallochaperone UreE, N-terminal domain"/>
    <property type="match status" value="2"/>
</dbReference>
<dbReference type="CDD" id="cd06257">
    <property type="entry name" value="DnaJ"/>
    <property type="match status" value="1"/>
</dbReference>
<dbReference type="HAMAP" id="MF_01152">
    <property type="entry name" value="DnaJ"/>
    <property type="match status" value="1"/>
</dbReference>
<feature type="binding site" evidence="9">
    <location>
        <position position="207"/>
    </location>
    <ligand>
        <name>Zn(2+)</name>
        <dbReference type="ChEBI" id="CHEBI:29105"/>
        <label>1</label>
    </ligand>
</feature>
<feature type="repeat" description="CXXCXGXG motif" evidence="9">
    <location>
        <begin position="167"/>
        <end position="174"/>
    </location>
</feature>
<reference evidence="13 14" key="1">
    <citation type="submission" date="2023-07" db="EMBL/GenBank/DDBJ databases">
        <title>Genomic Encyclopedia of Type Strains, Phase IV (KMG-IV): sequencing the most valuable type-strain genomes for metagenomic binning, comparative biology and taxonomic classification.</title>
        <authorList>
            <person name="Goeker M."/>
        </authorList>
    </citation>
    <scope>NUCLEOTIDE SEQUENCE [LARGE SCALE GENOMIC DNA]</scope>
    <source>
        <strain evidence="13 14">DSM 20694</strain>
    </source>
</reference>
<feature type="domain" description="CR-type" evidence="12">
    <location>
        <begin position="137"/>
        <end position="219"/>
    </location>
</feature>
<dbReference type="InterPro" id="IPR036410">
    <property type="entry name" value="HSP_DnaJ_Cys-rich_dom_sf"/>
</dbReference>
<dbReference type="NCBIfam" id="NF010890">
    <property type="entry name" value="PRK14297.1"/>
    <property type="match status" value="1"/>
</dbReference>
<feature type="binding site" evidence="9">
    <location>
        <position position="150"/>
    </location>
    <ligand>
        <name>Zn(2+)</name>
        <dbReference type="ChEBI" id="CHEBI:29105"/>
        <label>1</label>
    </ligand>
</feature>
<keyword evidence="3 9" id="KW-0479">Metal-binding</keyword>
<feature type="binding site" evidence="9">
    <location>
        <position position="167"/>
    </location>
    <ligand>
        <name>Zn(2+)</name>
        <dbReference type="ChEBI" id="CHEBI:29105"/>
        <label>2</label>
    </ligand>
</feature>
<dbReference type="SUPFAM" id="SSF46565">
    <property type="entry name" value="Chaperone J-domain"/>
    <property type="match status" value="1"/>
</dbReference>
<dbReference type="InterPro" id="IPR018253">
    <property type="entry name" value="DnaJ_domain_CS"/>
</dbReference>
<keyword evidence="7 9" id="KW-0346">Stress response</keyword>
<comment type="subunit">
    <text evidence="9">Homodimer.</text>
</comment>
<comment type="caution">
    <text evidence="13">The sequence shown here is derived from an EMBL/GenBank/DDBJ whole genome shotgun (WGS) entry which is preliminary data.</text>
</comment>
<dbReference type="PANTHER" id="PTHR43096:SF48">
    <property type="entry name" value="CHAPERONE PROTEIN DNAJ"/>
    <property type="match status" value="1"/>
</dbReference>
<feature type="binding site" evidence="9">
    <location>
        <position position="196"/>
    </location>
    <ligand>
        <name>Zn(2+)</name>
        <dbReference type="ChEBI" id="CHEBI:29105"/>
        <label>2</label>
    </ligand>
</feature>
<feature type="zinc finger region" description="CR-type" evidence="10">
    <location>
        <begin position="137"/>
        <end position="219"/>
    </location>
</feature>
<keyword evidence="8 9" id="KW-0143">Chaperone</keyword>
<dbReference type="InterPro" id="IPR036869">
    <property type="entry name" value="J_dom_sf"/>
</dbReference>
<dbReference type="PANTHER" id="PTHR43096">
    <property type="entry name" value="DNAJ HOMOLOG 1, MITOCHONDRIAL-RELATED"/>
    <property type="match status" value="1"/>
</dbReference>
<accession>A0ABT9UTY9</accession>
<feature type="domain" description="J" evidence="11">
    <location>
        <begin position="5"/>
        <end position="70"/>
    </location>
</feature>
<dbReference type="Gene3D" id="2.10.230.10">
    <property type="entry name" value="Heat shock protein DnaJ, cysteine-rich domain"/>
    <property type="match status" value="1"/>
</dbReference>
<evidence type="ECO:0000256" key="4">
    <source>
        <dbReference type="ARBA" id="ARBA00022737"/>
    </source>
</evidence>
<evidence type="ECO:0000256" key="5">
    <source>
        <dbReference type="ARBA" id="ARBA00022771"/>
    </source>
</evidence>
<dbReference type="SUPFAM" id="SSF49493">
    <property type="entry name" value="HSP40/DnaJ peptide-binding domain"/>
    <property type="match status" value="2"/>
</dbReference>
<dbReference type="PROSITE" id="PS00636">
    <property type="entry name" value="DNAJ_1"/>
    <property type="match status" value="1"/>
</dbReference>
<dbReference type="RefSeq" id="WP_307485595.1">
    <property type="nucleotide sequence ID" value="NZ_JAUSUF010000004.1"/>
</dbReference>
<evidence type="ECO:0000256" key="1">
    <source>
        <dbReference type="ARBA" id="ARBA00022490"/>
    </source>
</evidence>
<comment type="cofactor">
    <cofactor evidence="9">
        <name>Zn(2+)</name>
        <dbReference type="ChEBI" id="CHEBI:29105"/>
    </cofactor>
    <text evidence="9">Binds 2 Zn(2+) ions per monomer.</text>
</comment>
<dbReference type="NCBIfam" id="TIGR02349">
    <property type="entry name" value="DnaJ_bact"/>
    <property type="match status" value="1"/>
</dbReference>
<evidence type="ECO:0000256" key="6">
    <source>
        <dbReference type="ARBA" id="ARBA00022833"/>
    </source>
</evidence>
<dbReference type="PROSITE" id="PS51188">
    <property type="entry name" value="ZF_CR"/>
    <property type="match status" value="1"/>
</dbReference>
<feature type="binding site" evidence="9">
    <location>
        <position position="210"/>
    </location>
    <ligand>
        <name>Zn(2+)</name>
        <dbReference type="ChEBI" id="CHEBI:29105"/>
        <label>1</label>
    </ligand>
</feature>
<evidence type="ECO:0000256" key="8">
    <source>
        <dbReference type="ARBA" id="ARBA00023186"/>
    </source>
</evidence>
<sequence length="378" mass="40744">MAQKDYYEILGLEKGASDAEIKKAFRKLAIKYHPDKNQGNAEAEQKFKEINEAYQVLSDPDKKAKYDQFGTADFDGSGFGAGGFGGFDFSDMGGFGDIFDTFFGGGGGSSSSRRNGPRRGDDIEYTIRLTFEEAIKGVEKEISITRNEECETCHGTGAKPGTSPKTCPTCHGTGQIRVQRQTPLGSFVSTTTCNKCGGTGKVIEEPCPTCKGKGQVRKNRKIKVNIPAGVDSGNVMPLRGQGEHGSNGGPAGDLYINIIVAPSNKFTRKGIDIYVDTHISIGKATLGTEITVETVDGNVKYTVPAGTQSGTLFRLKGKGVPRVNGSGRGDQYVKVIVDIPKKLNEKQKEALLMFMEASGENVDGTEKHHKKGFKDLFK</sequence>
<dbReference type="Proteomes" id="UP001228504">
    <property type="component" value="Unassembled WGS sequence"/>
</dbReference>
<dbReference type="PROSITE" id="PS50076">
    <property type="entry name" value="DNAJ_2"/>
    <property type="match status" value="1"/>
</dbReference>
<keyword evidence="6 9" id="KW-0862">Zinc</keyword>
<name>A0ABT9UTY9_9FIRM</name>
<evidence type="ECO:0000259" key="12">
    <source>
        <dbReference type="PROSITE" id="PS51188"/>
    </source>
</evidence>
<dbReference type="SMART" id="SM00271">
    <property type="entry name" value="DnaJ"/>
    <property type="match status" value="1"/>
</dbReference>
<evidence type="ECO:0000256" key="9">
    <source>
        <dbReference type="HAMAP-Rule" id="MF_01152"/>
    </source>
</evidence>
<feature type="binding site" evidence="9">
    <location>
        <position position="193"/>
    </location>
    <ligand>
        <name>Zn(2+)</name>
        <dbReference type="ChEBI" id="CHEBI:29105"/>
        <label>2</label>
    </ligand>
</feature>
<dbReference type="Pfam" id="PF01556">
    <property type="entry name" value="DnaJ_C"/>
    <property type="match status" value="1"/>
</dbReference>
<dbReference type="Gene3D" id="1.10.287.110">
    <property type="entry name" value="DnaJ domain"/>
    <property type="match status" value="1"/>
</dbReference>
<dbReference type="InterPro" id="IPR002939">
    <property type="entry name" value="DnaJ_C"/>
</dbReference>
<feature type="binding site" evidence="9">
    <location>
        <position position="153"/>
    </location>
    <ligand>
        <name>Zn(2+)</name>
        <dbReference type="ChEBI" id="CHEBI:29105"/>
        <label>1</label>
    </ligand>
</feature>
<evidence type="ECO:0000313" key="13">
    <source>
        <dbReference type="EMBL" id="MDQ0149756.1"/>
    </source>
</evidence>
<keyword evidence="4 9" id="KW-0677">Repeat</keyword>
<dbReference type="CDD" id="cd10719">
    <property type="entry name" value="DnaJ_zf"/>
    <property type="match status" value="1"/>
</dbReference>
<dbReference type="InterPro" id="IPR008971">
    <property type="entry name" value="HSP40/DnaJ_pept-bd"/>
</dbReference>
<keyword evidence="14" id="KW-1185">Reference proteome</keyword>
<dbReference type="SUPFAM" id="SSF57938">
    <property type="entry name" value="DnaJ/Hsp40 cysteine-rich domain"/>
    <property type="match status" value="1"/>
</dbReference>
<dbReference type="InterPro" id="IPR001305">
    <property type="entry name" value="HSP_DnaJ_Cys-rich_dom"/>
</dbReference>
<evidence type="ECO:0000256" key="10">
    <source>
        <dbReference type="PROSITE-ProRule" id="PRU00546"/>
    </source>
</evidence>
<evidence type="ECO:0000256" key="7">
    <source>
        <dbReference type="ARBA" id="ARBA00023016"/>
    </source>
</evidence>
<feature type="binding site" evidence="9">
    <location>
        <position position="170"/>
    </location>
    <ligand>
        <name>Zn(2+)</name>
        <dbReference type="ChEBI" id="CHEBI:29105"/>
        <label>2</label>
    </ligand>
</feature>
<dbReference type="NCBIfam" id="NF008035">
    <property type="entry name" value="PRK10767.1"/>
    <property type="match status" value="1"/>
</dbReference>
<proteinExistence type="inferred from homology"/>
<evidence type="ECO:0000256" key="2">
    <source>
        <dbReference type="ARBA" id="ARBA00022705"/>
    </source>
</evidence>
<feature type="repeat" description="CXXCXGXG motif" evidence="9">
    <location>
        <begin position="193"/>
        <end position="200"/>
    </location>
</feature>
<comment type="domain">
    <text evidence="9">The J domain is necessary and sufficient to stimulate DnaK ATPase activity. Zinc center 1 plays an important role in the autonomous, DnaK-independent chaperone activity of DnaJ. Zinc center 2 is essential for interaction with DnaK and for DnaJ activity.</text>
</comment>